<proteinExistence type="predicted"/>
<dbReference type="InterPro" id="IPR025460">
    <property type="entry name" value="DUF4280"/>
</dbReference>
<organism evidence="2 3">
    <name type="scientific">Flavobacterium branchiicola</name>
    <dbReference type="NCBI Taxonomy" id="1114875"/>
    <lineage>
        <taxon>Bacteria</taxon>
        <taxon>Pseudomonadati</taxon>
        <taxon>Bacteroidota</taxon>
        <taxon>Flavobacteriia</taxon>
        <taxon>Flavobacteriales</taxon>
        <taxon>Flavobacteriaceae</taxon>
        <taxon>Flavobacterium</taxon>
    </lineage>
</organism>
<dbReference type="Proteomes" id="UP001595935">
    <property type="component" value="Unassembled WGS sequence"/>
</dbReference>
<keyword evidence="3" id="KW-1185">Reference proteome</keyword>
<sequence>MAKPDNTQKRKEREAREQAEDGLKLVIDGAKIKCDLCTVPAGDLKVNYDTPSTQDKRTATVVEKDKKSLIFKGNCKKSPQSSSPCASVMKLADWKNPGTVYFQDQLAILLRSTIKCEYGGVDIKITDCGQRNEITNLDTTGAPVPSYIPPDFDIDFELDKKGKTIVPFGIKDFKNNEENQFIKFKLKVGGAGINQWQLDIKNEDGKIYTCYSSTQELSEVVITGKKTKADSETKKPQIVSSTAMWPAGEYTILWDGFDNKEIYDSTRFNGKKLEAKITAVKDGKMKTKEIEFGSKYSQVQWTDVKIDRNAKRIDVTLRVNLTDGGDEGLNCQTINASDIYRMPARTICDWDKVPAKVISAYGNSPIKVKTKTFDELKKYVLEGLNHYWSRNTNRGKNVMLNGVAYEVFVNTNNETDRSKSMDDIPLVYHTNGPWGRSGNPASLIVNAIPDTGMVQQISYNAGYIKRFSTDYVGLDGWIFQTEIDKEYPYGKNQYDAISDFKETAAHEIGHEILYAYSDATFSWQHKGSSYLNQETKIPEREKSSVRKIAEKIPLAPYIPVIKPIDFMPDSKGEYYPKAPAEIDLMKYYNIIYTTNPKLNALPDLSRTIASQNDVLALIWLTKIKILL</sequence>
<dbReference type="Pfam" id="PF14107">
    <property type="entry name" value="DUF4280"/>
    <property type="match status" value="1"/>
</dbReference>
<gene>
    <name evidence="2" type="ORF">ACFO5S_03955</name>
</gene>
<evidence type="ECO:0000313" key="3">
    <source>
        <dbReference type="Proteomes" id="UP001595935"/>
    </source>
</evidence>
<evidence type="ECO:0000256" key="1">
    <source>
        <dbReference type="SAM" id="MobiDB-lite"/>
    </source>
</evidence>
<protein>
    <submittedName>
        <fullName evidence="2">PAAR-like protein</fullName>
    </submittedName>
</protein>
<evidence type="ECO:0000313" key="2">
    <source>
        <dbReference type="EMBL" id="MFC4746579.1"/>
    </source>
</evidence>
<name>A0ABV9P953_9FLAO</name>
<reference evidence="3" key="1">
    <citation type="journal article" date="2019" name="Int. J. Syst. Evol. Microbiol.">
        <title>The Global Catalogue of Microorganisms (GCM) 10K type strain sequencing project: providing services to taxonomists for standard genome sequencing and annotation.</title>
        <authorList>
            <consortium name="The Broad Institute Genomics Platform"/>
            <consortium name="The Broad Institute Genome Sequencing Center for Infectious Disease"/>
            <person name="Wu L."/>
            <person name="Ma J."/>
        </authorList>
    </citation>
    <scope>NUCLEOTIDE SEQUENCE [LARGE SCALE GENOMIC DNA]</scope>
    <source>
        <strain evidence="3">WYCCWR 13023</strain>
    </source>
</reference>
<comment type="caution">
    <text evidence="2">The sequence shown here is derived from an EMBL/GenBank/DDBJ whole genome shotgun (WGS) entry which is preliminary data.</text>
</comment>
<dbReference type="RefSeq" id="WP_213256544.1">
    <property type="nucleotide sequence ID" value="NZ_JAGYWA010000002.1"/>
</dbReference>
<feature type="region of interest" description="Disordered" evidence="1">
    <location>
        <begin position="1"/>
        <end position="20"/>
    </location>
</feature>
<accession>A0ABV9P953</accession>
<dbReference type="EMBL" id="JBHSGV010000002">
    <property type="protein sequence ID" value="MFC4746579.1"/>
    <property type="molecule type" value="Genomic_DNA"/>
</dbReference>